<gene>
    <name evidence="2" type="ORF">TWF481_009603</name>
</gene>
<evidence type="ECO:0000313" key="3">
    <source>
        <dbReference type="Proteomes" id="UP001370758"/>
    </source>
</evidence>
<sequence>MFAGREKQDNEKERIELGKRCRNSFESNAVQVQVQVQVQVEQMVIMTINKKTEKERKARMRDKREEVRGSVYLKYTQDVGVAGAGAGASKVKVKREGKGGKPSIPSEGGGEIKYFDP</sequence>
<feature type="region of interest" description="Disordered" evidence="1">
    <location>
        <begin position="85"/>
        <end position="117"/>
    </location>
</feature>
<keyword evidence="3" id="KW-1185">Reference proteome</keyword>
<dbReference type="EMBL" id="JAVHJL010000006">
    <property type="protein sequence ID" value="KAK6501777.1"/>
    <property type="molecule type" value="Genomic_DNA"/>
</dbReference>
<accession>A0AAV9W6D4</accession>
<evidence type="ECO:0000313" key="2">
    <source>
        <dbReference type="EMBL" id="KAK6501777.1"/>
    </source>
</evidence>
<reference evidence="2 3" key="1">
    <citation type="submission" date="2023-08" db="EMBL/GenBank/DDBJ databases">
        <authorList>
            <person name="Palmer J.M."/>
        </authorList>
    </citation>
    <scope>NUCLEOTIDE SEQUENCE [LARGE SCALE GENOMIC DNA]</scope>
    <source>
        <strain evidence="2 3">TWF481</strain>
    </source>
</reference>
<proteinExistence type="predicted"/>
<comment type="caution">
    <text evidence="2">The sequence shown here is derived from an EMBL/GenBank/DDBJ whole genome shotgun (WGS) entry which is preliminary data.</text>
</comment>
<name>A0AAV9W6D4_9PEZI</name>
<evidence type="ECO:0000256" key="1">
    <source>
        <dbReference type="SAM" id="MobiDB-lite"/>
    </source>
</evidence>
<dbReference type="Proteomes" id="UP001370758">
    <property type="component" value="Unassembled WGS sequence"/>
</dbReference>
<protein>
    <submittedName>
        <fullName evidence="2">Uncharacterized protein</fullName>
    </submittedName>
</protein>
<organism evidence="2 3">
    <name type="scientific">Arthrobotrys musiformis</name>
    <dbReference type="NCBI Taxonomy" id="47236"/>
    <lineage>
        <taxon>Eukaryota</taxon>
        <taxon>Fungi</taxon>
        <taxon>Dikarya</taxon>
        <taxon>Ascomycota</taxon>
        <taxon>Pezizomycotina</taxon>
        <taxon>Orbiliomycetes</taxon>
        <taxon>Orbiliales</taxon>
        <taxon>Orbiliaceae</taxon>
        <taxon>Arthrobotrys</taxon>
    </lineage>
</organism>
<dbReference type="AlphaFoldDB" id="A0AAV9W6D4"/>